<dbReference type="Proteomes" id="UP000664034">
    <property type="component" value="Unassembled WGS sequence"/>
</dbReference>
<gene>
    <name evidence="1" type="ORF">J2I47_11850</name>
</gene>
<comment type="caution">
    <text evidence="1">The sequence shown here is derived from an EMBL/GenBank/DDBJ whole genome shotgun (WGS) entry which is preliminary data.</text>
</comment>
<sequence>MESDIIEELTLYADKFDLAYMRLESYEKSQSEAEILLKLELDDWGEIYETIETVYDQLKKELNASVFKANTDSQQYFYLGKVERFMKSIADIDHAGTQMWLKEFSKSFSDERILDIIGYLHLIVDSLDDIRDFIASHFQKSLILSLNSTKFPFLTGIVRYSLLCDNEITTDLEDPEDATPKISNQKLQWTCKPAVAGYIISELIRAGYLAPPTTGGEMSLNKLAGICNQLFDFKDHAPTVGSWRNVIDPERNTLPDLKRAKLVFPDLDQLT</sequence>
<evidence type="ECO:0000313" key="1">
    <source>
        <dbReference type="EMBL" id="MBO0937241.1"/>
    </source>
</evidence>
<keyword evidence="2" id="KW-1185">Reference proteome</keyword>
<evidence type="ECO:0000313" key="2">
    <source>
        <dbReference type="Proteomes" id="UP000664034"/>
    </source>
</evidence>
<organism evidence="1 2">
    <name type="scientific">Fibrella rubiginis</name>
    <dbReference type="NCBI Taxonomy" id="2817060"/>
    <lineage>
        <taxon>Bacteria</taxon>
        <taxon>Pseudomonadati</taxon>
        <taxon>Bacteroidota</taxon>
        <taxon>Cytophagia</taxon>
        <taxon>Cytophagales</taxon>
        <taxon>Spirosomataceae</taxon>
        <taxon>Fibrella</taxon>
    </lineage>
</organism>
<dbReference type="RefSeq" id="WP_207364794.1">
    <property type="nucleotide sequence ID" value="NZ_JAFMYV010000005.1"/>
</dbReference>
<proteinExistence type="predicted"/>
<reference evidence="1" key="1">
    <citation type="submission" date="2021-03" db="EMBL/GenBank/DDBJ databases">
        <title>Fibrella sp. HMF5335 genome sequencing and assembly.</title>
        <authorList>
            <person name="Kang H."/>
            <person name="Kim H."/>
            <person name="Bae S."/>
            <person name="Joh K."/>
        </authorList>
    </citation>
    <scope>NUCLEOTIDE SEQUENCE</scope>
    <source>
        <strain evidence="1">HMF5335</strain>
    </source>
</reference>
<accession>A0A939K5H2</accession>
<dbReference type="AlphaFoldDB" id="A0A939K5H2"/>
<name>A0A939K5H2_9BACT</name>
<dbReference type="EMBL" id="JAFMYV010000005">
    <property type="protein sequence ID" value="MBO0937241.1"/>
    <property type="molecule type" value="Genomic_DNA"/>
</dbReference>
<protein>
    <submittedName>
        <fullName evidence="1">Uncharacterized protein</fullName>
    </submittedName>
</protein>